<evidence type="ECO:0000313" key="3">
    <source>
        <dbReference type="Proteomes" id="UP001437256"/>
    </source>
</evidence>
<organism evidence="2 3">
    <name type="scientific">Marasmius tenuissimus</name>
    <dbReference type="NCBI Taxonomy" id="585030"/>
    <lineage>
        <taxon>Eukaryota</taxon>
        <taxon>Fungi</taxon>
        <taxon>Dikarya</taxon>
        <taxon>Basidiomycota</taxon>
        <taxon>Agaricomycotina</taxon>
        <taxon>Agaricomycetes</taxon>
        <taxon>Agaricomycetidae</taxon>
        <taxon>Agaricales</taxon>
        <taxon>Marasmiineae</taxon>
        <taxon>Marasmiaceae</taxon>
        <taxon>Marasmius</taxon>
    </lineage>
</organism>
<keyword evidence="3" id="KW-1185">Reference proteome</keyword>
<dbReference type="Proteomes" id="UP001437256">
    <property type="component" value="Unassembled WGS sequence"/>
</dbReference>
<protein>
    <submittedName>
        <fullName evidence="2">Uncharacterized protein</fullName>
    </submittedName>
</protein>
<keyword evidence="1" id="KW-1133">Transmembrane helix</keyword>
<proteinExistence type="predicted"/>
<evidence type="ECO:0000313" key="2">
    <source>
        <dbReference type="EMBL" id="KAL0070654.1"/>
    </source>
</evidence>
<sequence length="114" mass="12849">MIVNPKIKLQWLAEQQIENPTPGCDYIKEAQELFFKVLKVLVSLWYGIFLILISAQKIPLLSMTKLQVDSSTNPTNPSKPAKEAWIAKSLKGKSVQQWGQVSARNEGKSYLADM</sequence>
<keyword evidence="1" id="KW-0472">Membrane</keyword>
<evidence type="ECO:0000256" key="1">
    <source>
        <dbReference type="SAM" id="Phobius"/>
    </source>
</evidence>
<gene>
    <name evidence="2" type="ORF">AAF712_002497</name>
</gene>
<comment type="caution">
    <text evidence="2">The sequence shown here is derived from an EMBL/GenBank/DDBJ whole genome shotgun (WGS) entry which is preliminary data.</text>
</comment>
<feature type="transmembrane region" description="Helical" evidence="1">
    <location>
        <begin position="33"/>
        <end position="55"/>
    </location>
</feature>
<reference evidence="2 3" key="1">
    <citation type="submission" date="2024-05" db="EMBL/GenBank/DDBJ databases">
        <title>A draft genome resource for the thread blight pathogen Marasmius tenuissimus strain MS-2.</title>
        <authorList>
            <person name="Yulfo-Soto G.E."/>
            <person name="Baruah I.K."/>
            <person name="Amoako-Attah I."/>
            <person name="Bukari Y."/>
            <person name="Meinhardt L.W."/>
            <person name="Bailey B.A."/>
            <person name="Cohen S.P."/>
        </authorList>
    </citation>
    <scope>NUCLEOTIDE SEQUENCE [LARGE SCALE GENOMIC DNA]</scope>
    <source>
        <strain evidence="2 3">MS-2</strain>
    </source>
</reference>
<name>A0ABR3ABF9_9AGAR</name>
<keyword evidence="1" id="KW-0812">Transmembrane</keyword>
<dbReference type="EMBL" id="JBBXMP010000006">
    <property type="protein sequence ID" value="KAL0070654.1"/>
    <property type="molecule type" value="Genomic_DNA"/>
</dbReference>
<accession>A0ABR3ABF9</accession>